<feature type="non-terminal residue" evidence="2">
    <location>
        <position position="520"/>
    </location>
</feature>
<evidence type="ECO:0000256" key="1">
    <source>
        <dbReference type="SAM" id="MobiDB-lite"/>
    </source>
</evidence>
<dbReference type="AlphaFoldDB" id="A0AAU9WF82"/>
<organism evidence="2 3">
    <name type="scientific">Pocillopora meandrina</name>
    <dbReference type="NCBI Taxonomy" id="46732"/>
    <lineage>
        <taxon>Eukaryota</taxon>
        <taxon>Metazoa</taxon>
        <taxon>Cnidaria</taxon>
        <taxon>Anthozoa</taxon>
        <taxon>Hexacorallia</taxon>
        <taxon>Scleractinia</taxon>
        <taxon>Astrocoeniina</taxon>
        <taxon>Pocilloporidae</taxon>
        <taxon>Pocillopora</taxon>
    </lineage>
</organism>
<protein>
    <submittedName>
        <fullName evidence="2">Uncharacterized protein</fullName>
    </submittedName>
</protein>
<accession>A0AAU9WF82</accession>
<reference evidence="2 3" key="1">
    <citation type="submission" date="2022-05" db="EMBL/GenBank/DDBJ databases">
        <authorList>
            <consortium name="Genoscope - CEA"/>
            <person name="William W."/>
        </authorList>
    </citation>
    <scope>NUCLEOTIDE SEQUENCE [LARGE SCALE GENOMIC DNA]</scope>
</reference>
<keyword evidence="3" id="KW-1185">Reference proteome</keyword>
<comment type="caution">
    <text evidence="2">The sequence shown here is derived from an EMBL/GenBank/DDBJ whole genome shotgun (WGS) entry which is preliminary data.</text>
</comment>
<dbReference type="Proteomes" id="UP001159428">
    <property type="component" value="Unassembled WGS sequence"/>
</dbReference>
<gene>
    <name evidence="2" type="ORF">PMEA_00005790</name>
</gene>
<proteinExistence type="predicted"/>
<feature type="region of interest" description="Disordered" evidence="1">
    <location>
        <begin position="434"/>
        <end position="453"/>
    </location>
</feature>
<evidence type="ECO:0000313" key="2">
    <source>
        <dbReference type="EMBL" id="CAH3114997.1"/>
    </source>
</evidence>
<dbReference type="EMBL" id="CALNXJ010000014">
    <property type="protein sequence ID" value="CAH3114997.1"/>
    <property type="molecule type" value="Genomic_DNA"/>
</dbReference>
<name>A0AAU9WF82_9CNID</name>
<feature type="compositionally biased region" description="Polar residues" evidence="1">
    <location>
        <begin position="444"/>
        <end position="453"/>
    </location>
</feature>
<evidence type="ECO:0000313" key="3">
    <source>
        <dbReference type="Proteomes" id="UP001159428"/>
    </source>
</evidence>
<sequence>MEALLRLKWDAFCSWVSKGGAEREGDWELHLEVTTKMNPYFFAMDRVNYSRWLPVYIMDMRNLQEKALDIYNEFLRGNHTVSRSTSQSFNQVWTDMALEQSINLDSKAKGGIIGIAQRPSTLQKWFLTTHERTATMTATKRMIDLDESTRSTHKESSKVRVQRDENDIKKVIHTLQTVMSNPFDEDAYREDVPLMNLATGVMNIKTFASLSKKAKVKSVDEKLVTVSVDRNLFGRLLIASRSRDIDLREVLKYELDSVPCALAHPDGSDDTFAITQNQETPLLHLSSDHEEADTRMLLLASDCSRDHQRIVVQSPDTDVAALCVYACNMINTQQLWFRTGVKDKLRFLPVHCLAEKLGEDLCRLIPSFHALTGCDSTGALYQIGKRKAWKALLQTKDVYVDLAGLGDNVPPLQSVAKTAEAFISSLYAIPSRAGTTADDRKQKNNGLPPTSDSLQLNIQHANYQAVIWKRCLQAFQQLPQPMGNGWEKGDDGSLKPLLMTRDAAPKGLAELTVCKCIKTA</sequence>
<dbReference type="PANTHER" id="PTHR46704">
    <property type="entry name" value="CXC DOMAIN-CONTAINING PROTEIN-RELATED"/>
    <property type="match status" value="1"/>
</dbReference>
<dbReference type="PANTHER" id="PTHR46704:SF1">
    <property type="entry name" value="TELOMERE LENGTH REGULATION PROTEIN TEL2 HOMOLOG"/>
    <property type="match status" value="1"/>
</dbReference>